<keyword evidence="3" id="KW-0472">Membrane</keyword>
<dbReference type="AlphaFoldDB" id="A0A225AFW1"/>
<dbReference type="STRING" id="1441469.A0A225AFW1"/>
<feature type="signal peptide" evidence="4">
    <location>
        <begin position="1"/>
        <end position="18"/>
    </location>
</feature>
<evidence type="ECO:0000313" key="6">
    <source>
        <dbReference type="Proteomes" id="UP000214365"/>
    </source>
</evidence>
<evidence type="ECO:0000256" key="1">
    <source>
        <dbReference type="ARBA" id="ARBA00035112"/>
    </source>
</evidence>
<organism evidence="5 6">
    <name type="scientific">Talaromyces atroroseus</name>
    <dbReference type="NCBI Taxonomy" id="1441469"/>
    <lineage>
        <taxon>Eukaryota</taxon>
        <taxon>Fungi</taxon>
        <taxon>Dikarya</taxon>
        <taxon>Ascomycota</taxon>
        <taxon>Pezizomycotina</taxon>
        <taxon>Eurotiomycetes</taxon>
        <taxon>Eurotiomycetidae</taxon>
        <taxon>Eurotiales</taxon>
        <taxon>Trichocomaceae</taxon>
        <taxon>Talaromyces</taxon>
        <taxon>Talaromyces sect. Trachyspermi</taxon>
    </lineage>
</organism>
<dbReference type="PANTHER" id="PTHR33365">
    <property type="entry name" value="YALI0B05434P"/>
    <property type="match status" value="1"/>
</dbReference>
<keyword evidence="6" id="KW-1185">Reference proteome</keyword>
<dbReference type="Proteomes" id="UP000214365">
    <property type="component" value="Unassembled WGS sequence"/>
</dbReference>
<evidence type="ECO:0008006" key="7">
    <source>
        <dbReference type="Google" id="ProtNLM"/>
    </source>
</evidence>
<evidence type="ECO:0000256" key="3">
    <source>
        <dbReference type="SAM" id="Phobius"/>
    </source>
</evidence>
<name>A0A225AFW1_TALAT</name>
<feature type="transmembrane region" description="Helical" evidence="3">
    <location>
        <begin position="122"/>
        <end position="142"/>
    </location>
</feature>
<evidence type="ECO:0000313" key="5">
    <source>
        <dbReference type="EMBL" id="OKL60231.1"/>
    </source>
</evidence>
<keyword evidence="3" id="KW-1133">Transmembrane helix</keyword>
<evidence type="ECO:0000256" key="2">
    <source>
        <dbReference type="SAM" id="MobiDB-lite"/>
    </source>
</evidence>
<gene>
    <name evidence="5" type="ORF">UA08_04850</name>
</gene>
<dbReference type="RefSeq" id="XP_020120352.1">
    <property type="nucleotide sequence ID" value="XM_020267164.1"/>
</dbReference>
<dbReference type="EMBL" id="LFMY01000006">
    <property type="protein sequence ID" value="OKL60231.1"/>
    <property type="molecule type" value="Genomic_DNA"/>
</dbReference>
<dbReference type="GO" id="GO:0043386">
    <property type="term" value="P:mycotoxin biosynthetic process"/>
    <property type="evidence" value="ECO:0007669"/>
    <property type="project" value="InterPro"/>
</dbReference>
<dbReference type="Pfam" id="PF11807">
    <property type="entry name" value="UstYa"/>
    <property type="match status" value="1"/>
</dbReference>
<dbReference type="GeneID" id="31004605"/>
<feature type="chain" id="PRO_5011968350" description="Tat pathway signal sequence" evidence="4">
    <location>
        <begin position="19"/>
        <end position="368"/>
    </location>
</feature>
<dbReference type="OrthoDB" id="4215748at2759"/>
<reference evidence="5 6" key="1">
    <citation type="submission" date="2015-06" db="EMBL/GenBank/DDBJ databases">
        <title>Talaromyces atroroseus IBT 11181 draft genome.</title>
        <authorList>
            <person name="Rasmussen K.B."/>
            <person name="Rasmussen S."/>
            <person name="Petersen B."/>
            <person name="Sicheritz-Ponten T."/>
            <person name="Mortensen U.H."/>
            <person name="Thrane U."/>
        </authorList>
    </citation>
    <scope>NUCLEOTIDE SEQUENCE [LARGE SCALE GENOMIC DNA]</scope>
    <source>
        <strain evidence="5 6">IBT 11181</strain>
    </source>
</reference>
<feature type="region of interest" description="Disordered" evidence="2">
    <location>
        <begin position="90"/>
        <end position="113"/>
    </location>
</feature>
<comment type="similarity">
    <text evidence="1">Belongs to the ustYa family.</text>
</comment>
<accession>A0A225AFW1</accession>
<protein>
    <recommendedName>
        <fullName evidence="7">Tat pathway signal sequence</fullName>
    </recommendedName>
</protein>
<proteinExistence type="inferred from homology"/>
<comment type="caution">
    <text evidence="5">The sequence shown here is derived from an EMBL/GenBank/DDBJ whole genome shotgun (WGS) entry which is preliminary data.</text>
</comment>
<keyword evidence="4" id="KW-0732">Signal</keyword>
<keyword evidence="3" id="KW-0812">Transmembrane</keyword>
<dbReference type="PANTHER" id="PTHR33365:SF13">
    <property type="entry name" value="TAT PATHWAY SIGNAL SEQUENCE"/>
    <property type="match status" value="1"/>
</dbReference>
<evidence type="ECO:0000256" key="4">
    <source>
        <dbReference type="SAM" id="SignalP"/>
    </source>
</evidence>
<dbReference type="InterPro" id="IPR021765">
    <property type="entry name" value="UstYa-like"/>
</dbReference>
<sequence>MQWRVLLVAGALISSAVAGPIPQEKRGDEMVGYVTGYKEKRGDEMVGYVTGYEKEKRADEMVGYVTGYEKEKRDDEMVGYVTGYEKKRGDEMEEDSIPFLQPEDSGSTEKHTTHQTPFSRTYWLFGIIAILLVTNIISLFVGSRLYLWRGNLDRVCAIHTSQHETTLLRDVHVSYSSVPFNGSFSKETIYRQRPSPEVDAAWLDLGIEYDPLIVPDEDADAAGIEKDRFHVSEVYGGPGYPAFVAGLHQLHCLVGSVYPDCGCLYFNVDYYRALHRNEFLNREETLQLHIGHCIDVIRQRLMCTADTELHPYLWAGDPPHVTPDFNRMYKCRNYDDIREYARLKQAQWGPNGPDVVPEKGALVLDAIP</sequence>